<comment type="caution">
    <text evidence="12">The sequence shown here is derived from an EMBL/GenBank/DDBJ whole genome shotgun (WGS) entry which is preliminary data.</text>
</comment>
<evidence type="ECO:0000256" key="3">
    <source>
        <dbReference type="ARBA" id="ARBA00022475"/>
    </source>
</evidence>
<keyword evidence="7" id="KW-1133">Transmembrane helix</keyword>
<keyword evidence="9" id="KW-0472">Membrane</keyword>
<accession>V8P6P9</accession>
<gene>
    <name evidence="12" type="ORF">L345_04203</name>
</gene>
<dbReference type="Pfam" id="PF07679">
    <property type="entry name" value="I-set"/>
    <property type="match status" value="1"/>
</dbReference>
<dbReference type="PROSITE" id="PS50835">
    <property type="entry name" value="IG_LIKE"/>
    <property type="match status" value="1"/>
</dbReference>
<comment type="subcellular location">
    <subcellularLocation>
        <location evidence="1">Cell membrane</location>
        <topology evidence="1">Single-pass type I membrane protein</topology>
    </subcellularLocation>
    <subcellularLocation>
        <location evidence="2">Secreted</location>
    </subcellularLocation>
</comment>
<protein>
    <recommendedName>
        <fullName evidence="11">Ig-like domain-containing protein</fullName>
    </recommendedName>
</protein>
<keyword evidence="10" id="KW-1015">Disulfide bond</keyword>
<dbReference type="GO" id="GO:0005886">
    <property type="term" value="C:plasma membrane"/>
    <property type="evidence" value="ECO:0007669"/>
    <property type="project" value="UniProtKB-SubCell"/>
</dbReference>
<evidence type="ECO:0000256" key="1">
    <source>
        <dbReference type="ARBA" id="ARBA00004251"/>
    </source>
</evidence>
<dbReference type="Gene3D" id="2.60.40.10">
    <property type="entry name" value="Immunoglobulins"/>
    <property type="match status" value="1"/>
</dbReference>
<feature type="domain" description="Ig-like" evidence="11">
    <location>
        <begin position="36"/>
        <end position="132"/>
    </location>
</feature>
<keyword evidence="6" id="KW-0812">Transmembrane</keyword>
<keyword evidence="5" id="KW-0245">EGF-like domain</keyword>
<evidence type="ECO:0000256" key="5">
    <source>
        <dbReference type="ARBA" id="ARBA00022536"/>
    </source>
</evidence>
<name>V8P6P9_OPHHA</name>
<keyword evidence="8" id="KW-0339">Growth factor</keyword>
<dbReference type="GO" id="GO:0048513">
    <property type="term" value="P:animal organ development"/>
    <property type="evidence" value="ECO:0007669"/>
    <property type="project" value="TreeGrafter"/>
</dbReference>
<dbReference type="Proteomes" id="UP000018936">
    <property type="component" value="Unassembled WGS sequence"/>
</dbReference>
<dbReference type="EMBL" id="AZIM01000645">
    <property type="protein sequence ID" value="ETE69990.1"/>
    <property type="molecule type" value="Genomic_DNA"/>
</dbReference>
<reference evidence="12 13" key="1">
    <citation type="journal article" date="2013" name="Proc. Natl. Acad. Sci. U.S.A.">
        <title>The king cobra genome reveals dynamic gene evolution and adaptation in the snake venom system.</title>
        <authorList>
            <person name="Vonk F.J."/>
            <person name="Casewell N.R."/>
            <person name="Henkel C.V."/>
            <person name="Heimberg A.M."/>
            <person name="Jansen H.J."/>
            <person name="McCleary R.J."/>
            <person name="Kerkkamp H.M."/>
            <person name="Vos R.A."/>
            <person name="Guerreiro I."/>
            <person name="Calvete J.J."/>
            <person name="Wuster W."/>
            <person name="Woods A.E."/>
            <person name="Logan J.M."/>
            <person name="Harrison R.A."/>
            <person name="Castoe T.A."/>
            <person name="de Koning A.P."/>
            <person name="Pollock D.D."/>
            <person name="Yandell M."/>
            <person name="Calderon D."/>
            <person name="Renjifo C."/>
            <person name="Currier R.B."/>
            <person name="Salgado D."/>
            <person name="Pla D."/>
            <person name="Sanz L."/>
            <person name="Hyder A.S."/>
            <person name="Ribeiro J.M."/>
            <person name="Arntzen J.W."/>
            <person name="van den Thillart G.E."/>
            <person name="Boetzer M."/>
            <person name="Pirovano W."/>
            <person name="Dirks R.P."/>
            <person name="Spaink H.P."/>
            <person name="Duboule D."/>
            <person name="McGlinn E."/>
            <person name="Kini R.M."/>
            <person name="Richardson M.K."/>
        </authorList>
    </citation>
    <scope>NUCLEOTIDE SEQUENCE</scope>
    <source>
        <tissue evidence="12">Blood</tissue>
    </source>
</reference>
<dbReference type="FunFam" id="2.60.40.10:FF:000263">
    <property type="entry name" value="Pro-neuregulin-1, membrane-bound isoform"/>
    <property type="match status" value="1"/>
</dbReference>
<dbReference type="SMART" id="SM00409">
    <property type="entry name" value="IG"/>
    <property type="match status" value="1"/>
</dbReference>
<dbReference type="SMART" id="SM00408">
    <property type="entry name" value="IGc2"/>
    <property type="match status" value="1"/>
</dbReference>
<keyword evidence="3" id="KW-1003">Cell membrane</keyword>
<evidence type="ECO:0000256" key="10">
    <source>
        <dbReference type="ARBA" id="ARBA00023157"/>
    </source>
</evidence>
<dbReference type="InterPro" id="IPR007110">
    <property type="entry name" value="Ig-like_dom"/>
</dbReference>
<evidence type="ECO:0000313" key="13">
    <source>
        <dbReference type="Proteomes" id="UP000018936"/>
    </source>
</evidence>
<dbReference type="InterPro" id="IPR013098">
    <property type="entry name" value="Ig_I-set"/>
</dbReference>
<proteinExistence type="predicted"/>
<keyword evidence="13" id="KW-1185">Reference proteome</keyword>
<dbReference type="InterPro" id="IPR040180">
    <property type="entry name" value="Neuregulin"/>
</dbReference>
<dbReference type="GO" id="GO:0035556">
    <property type="term" value="P:intracellular signal transduction"/>
    <property type="evidence" value="ECO:0007669"/>
    <property type="project" value="TreeGrafter"/>
</dbReference>
<feature type="non-terminal residue" evidence="12">
    <location>
        <position position="1"/>
    </location>
</feature>
<evidence type="ECO:0000256" key="2">
    <source>
        <dbReference type="ARBA" id="ARBA00004613"/>
    </source>
</evidence>
<evidence type="ECO:0000256" key="4">
    <source>
        <dbReference type="ARBA" id="ARBA00022525"/>
    </source>
</evidence>
<dbReference type="SUPFAM" id="SSF48726">
    <property type="entry name" value="Immunoglobulin"/>
    <property type="match status" value="1"/>
</dbReference>
<dbReference type="AlphaFoldDB" id="V8P6P9"/>
<dbReference type="GO" id="GO:0008083">
    <property type="term" value="F:growth factor activity"/>
    <property type="evidence" value="ECO:0007669"/>
    <property type="project" value="UniProtKB-KW"/>
</dbReference>
<dbReference type="InterPro" id="IPR013783">
    <property type="entry name" value="Ig-like_fold"/>
</dbReference>
<dbReference type="PANTHER" id="PTHR11100">
    <property type="entry name" value="HEREGULIN-NEUREGULIN FAMILY MEMBER"/>
    <property type="match status" value="1"/>
</dbReference>
<evidence type="ECO:0000313" key="12">
    <source>
        <dbReference type="EMBL" id="ETE69990.1"/>
    </source>
</evidence>
<keyword evidence="4" id="KW-0964">Secreted</keyword>
<dbReference type="GO" id="GO:0005615">
    <property type="term" value="C:extracellular space"/>
    <property type="evidence" value="ECO:0007669"/>
    <property type="project" value="TreeGrafter"/>
</dbReference>
<dbReference type="GO" id="GO:0007399">
    <property type="term" value="P:nervous system development"/>
    <property type="evidence" value="ECO:0007669"/>
    <property type="project" value="InterPro"/>
</dbReference>
<sequence>MSSLLISWRVIKSHSEESDMEESDMEESDMEIAVPPKLKEMKSQESAVGQTLVLRCEASTEHLSLKFKWLKNGKEITKRNRPENVKIKSPKKQKTFSELRITKASLDDAGEYTCKASNRFGDDSIKAEVTIADTSEPTGMIPVLTKGVNASSPVYQIWALSTCQQKAIAVERPAIAPWEGSDIRQPQTEVQPIKLSPTTFPAPPSLQLC</sequence>
<dbReference type="PANTHER" id="PTHR11100:SF12">
    <property type="entry name" value="PROTEIN VEIN"/>
    <property type="match status" value="1"/>
</dbReference>
<organism evidence="12 13">
    <name type="scientific">Ophiophagus hannah</name>
    <name type="common">King cobra</name>
    <name type="synonym">Naja hannah</name>
    <dbReference type="NCBI Taxonomy" id="8665"/>
    <lineage>
        <taxon>Eukaryota</taxon>
        <taxon>Metazoa</taxon>
        <taxon>Chordata</taxon>
        <taxon>Craniata</taxon>
        <taxon>Vertebrata</taxon>
        <taxon>Euteleostomi</taxon>
        <taxon>Lepidosauria</taxon>
        <taxon>Squamata</taxon>
        <taxon>Bifurcata</taxon>
        <taxon>Unidentata</taxon>
        <taxon>Episquamata</taxon>
        <taxon>Toxicofera</taxon>
        <taxon>Serpentes</taxon>
        <taxon>Colubroidea</taxon>
        <taxon>Elapidae</taxon>
        <taxon>Elapinae</taxon>
        <taxon>Ophiophagus</taxon>
    </lineage>
</organism>
<dbReference type="OrthoDB" id="8747558at2759"/>
<evidence type="ECO:0000256" key="6">
    <source>
        <dbReference type="ARBA" id="ARBA00022692"/>
    </source>
</evidence>
<evidence type="ECO:0000256" key="9">
    <source>
        <dbReference type="ARBA" id="ARBA00023136"/>
    </source>
</evidence>
<dbReference type="InterPro" id="IPR003599">
    <property type="entry name" value="Ig_sub"/>
</dbReference>
<dbReference type="InterPro" id="IPR036179">
    <property type="entry name" value="Ig-like_dom_sf"/>
</dbReference>
<evidence type="ECO:0000259" key="11">
    <source>
        <dbReference type="PROSITE" id="PS50835"/>
    </source>
</evidence>
<dbReference type="InterPro" id="IPR003598">
    <property type="entry name" value="Ig_sub2"/>
</dbReference>
<evidence type="ECO:0000256" key="7">
    <source>
        <dbReference type="ARBA" id="ARBA00022989"/>
    </source>
</evidence>
<evidence type="ECO:0000256" key="8">
    <source>
        <dbReference type="ARBA" id="ARBA00023030"/>
    </source>
</evidence>